<feature type="domain" description="Rhodanese" evidence="3">
    <location>
        <begin position="184"/>
        <end position="292"/>
    </location>
</feature>
<keyword evidence="5" id="KW-1185">Reference proteome</keyword>
<dbReference type="PANTHER" id="PTHR11364:SF27">
    <property type="entry name" value="SULFURTRANSFERASE"/>
    <property type="match status" value="1"/>
</dbReference>
<dbReference type="InterPro" id="IPR036873">
    <property type="entry name" value="Rhodanese-like_dom_sf"/>
</dbReference>
<dbReference type="GO" id="GO:0004792">
    <property type="term" value="F:thiosulfate-cyanide sulfurtransferase activity"/>
    <property type="evidence" value="ECO:0007669"/>
    <property type="project" value="UniProtKB-EC"/>
</dbReference>
<protein>
    <submittedName>
        <fullName evidence="4">Thiosulfate/3-mercaptopyruvate sulfurtransferase</fullName>
        <ecNumber evidence="4">2.8.1.1</ecNumber>
        <ecNumber evidence="4">2.8.1.2</ecNumber>
    </submittedName>
</protein>
<dbReference type="EMBL" id="JBEPSJ010000001">
    <property type="protein sequence ID" value="MET4581866.1"/>
    <property type="molecule type" value="Genomic_DNA"/>
</dbReference>
<gene>
    <name evidence="4" type="ORF">ABIE21_001356</name>
</gene>
<keyword evidence="2" id="KW-0677">Repeat</keyword>
<dbReference type="Pfam" id="PF00581">
    <property type="entry name" value="Rhodanese"/>
    <property type="match status" value="2"/>
</dbReference>
<name>A0ABV2QLG4_9MICO</name>
<organism evidence="4 5">
    <name type="scientific">Conyzicola nivalis</name>
    <dbReference type="NCBI Taxonomy" id="1477021"/>
    <lineage>
        <taxon>Bacteria</taxon>
        <taxon>Bacillati</taxon>
        <taxon>Actinomycetota</taxon>
        <taxon>Actinomycetes</taxon>
        <taxon>Micrococcales</taxon>
        <taxon>Microbacteriaceae</taxon>
        <taxon>Conyzicola</taxon>
    </lineage>
</organism>
<dbReference type="InterPro" id="IPR001763">
    <property type="entry name" value="Rhodanese-like_dom"/>
</dbReference>
<evidence type="ECO:0000256" key="2">
    <source>
        <dbReference type="ARBA" id="ARBA00022737"/>
    </source>
</evidence>
<dbReference type="EC" id="2.8.1.2" evidence="4"/>
<evidence type="ECO:0000259" key="3">
    <source>
        <dbReference type="PROSITE" id="PS50206"/>
    </source>
</evidence>
<dbReference type="SUPFAM" id="SSF52821">
    <property type="entry name" value="Rhodanese/Cell cycle control phosphatase"/>
    <property type="match status" value="2"/>
</dbReference>
<dbReference type="InterPro" id="IPR045078">
    <property type="entry name" value="TST/MPST-like"/>
</dbReference>
<dbReference type="SMART" id="SM00450">
    <property type="entry name" value="RHOD"/>
    <property type="match status" value="2"/>
</dbReference>
<dbReference type="Gene3D" id="3.40.250.10">
    <property type="entry name" value="Rhodanese-like domain"/>
    <property type="match status" value="2"/>
</dbReference>
<proteinExistence type="predicted"/>
<dbReference type="GO" id="GO:0016784">
    <property type="term" value="F:3-mercaptopyruvate sulfurtransferase activity"/>
    <property type="evidence" value="ECO:0007669"/>
    <property type="project" value="UniProtKB-EC"/>
</dbReference>
<dbReference type="CDD" id="cd01448">
    <property type="entry name" value="TST_Repeat_1"/>
    <property type="match status" value="1"/>
</dbReference>
<evidence type="ECO:0000256" key="1">
    <source>
        <dbReference type="ARBA" id="ARBA00022679"/>
    </source>
</evidence>
<dbReference type="EC" id="2.8.1.1" evidence="4"/>
<sequence length="297" mass="31585">MTSPFISVSELADSLGSATPPVVFDASLELHTPAYDGDYRRSSGRPRWLAGHIPGSHHVDVPTQFSDTTARLNYTHPQPQEIADELARLGVGPDTQVVVYDTTGTMWAARLWYLLRWIGVQVRVLDGGFDAWRAAGQPVEAGEAVEAAPVASWPATIARKAWVSQQELEERTAADARPLVCSLPAGSFNGTDPTRYSRRGHIPGSVNVSSRDLFKADGTLKSRVEVILAYDGAGVDTKAVGSSGTEEVLLYCGGGISASAGALTLAAIGVKAVRIYDGSLEEWSANRALPLELASAP</sequence>
<evidence type="ECO:0000313" key="4">
    <source>
        <dbReference type="EMBL" id="MET4581866.1"/>
    </source>
</evidence>
<dbReference type="RefSeq" id="WP_354024027.1">
    <property type="nucleotide sequence ID" value="NZ_JBEPSJ010000001.1"/>
</dbReference>
<feature type="domain" description="Rhodanese" evidence="3">
    <location>
        <begin position="37"/>
        <end position="141"/>
    </location>
</feature>
<accession>A0ABV2QLG4</accession>
<dbReference type="PROSITE" id="PS50206">
    <property type="entry name" value="RHODANESE_3"/>
    <property type="match status" value="2"/>
</dbReference>
<keyword evidence="1 4" id="KW-0808">Transferase</keyword>
<dbReference type="Proteomes" id="UP001549257">
    <property type="component" value="Unassembled WGS sequence"/>
</dbReference>
<comment type="caution">
    <text evidence="4">The sequence shown here is derived from an EMBL/GenBank/DDBJ whole genome shotgun (WGS) entry which is preliminary data.</text>
</comment>
<dbReference type="PANTHER" id="PTHR11364">
    <property type="entry name" value="THIOSULFATE SULFERTANSFERASE"/>
    <property type="match status" value="1"/>
</dbReference>
<evidence type="ECO:0000313" key="5">
    <source>
        <dbReference type="Proteomes" id="UP001549257"/>
    </source>
</evidence>
<reference evidence="4 5" key="1">
    <citation type="submission" date="2024-06" db="EMBL/GenBank/DDBJ databases">
        <title>Sorghum-associated microbial communities from plants grown in Nebraska, USA.</title>
        <authorList>
            <person name="Schachtman D."/>
        </authorList>
    </citation>
    <scope>NUCLEOTIDE SEQUENCE [LARGE SCALE GENOMIC DNA]</scope>
    <source>
        <strain evidence="4 5">2857</strain>
    </source>
</reference>